<reference evidence="1" key="1">
    <citation type="journal article" date="2021" name="Nat. Commun.">
        <title>Genetic determinants of endophytism in the Arabidopsis root mycobiome.</title>
        <authorList>
            <person name="Mesny F."/>
            <person name="Miyauchi S."/>
            <person name="Thiergart T."/>
            <person name="Pickel B."/>
            <person name="Atanasova L."/>
            <person name="Karlsson M."/>
            <person name="Huettel B."/>
            <person name="Barry K.W."/>
            <person name="Haridas S."/>
            <person name="Chen C."/>
            <person name="Bauer D."/>
            <person name="Andreopoulos W."/>
            <person name="Pangilinan J."/>
            <person name="LaButti K."/>
            <person name="Riley R."/>
            <person name="Lipzen A."/>
            <person name="Clum A."/>
            <person name="Drula E."/>
            <person name="Henrissat B."/>
            <person name="Kohler A."/>
            <person name="Grigoriev I.V."/>
            <person name="Martin F.M."/>
            <person name="Hacquard S."/>
        </authorList>
    </citation>
    <scope>NUCLEOTIDE SEQUENCE</scope>
    <source>
        <strain evidence="1">MPI-CAGE-CH-0230</strain>
    </source>
</reference>
<dbReference type="RefSeq" id="XP_046017363.1">
    <property type="nucleotide sequence ID" value="XM_046152925.1"/>
</dbReference>
<keyword evidence="2" id="KW-1185">Reference proteome</keyword>
<dbReference type="AlphaFoldDB" id="A0A9P8YG09"/>
<organism evidence="1 2">
    <name type="scientific">Microdochium trichocladiopsis</name>
    <dbReference type="NCBI Taxonomy" id="1682393"/>
    <lineage>
        <taxon>Eukaryota</taxon>
        <taxon>Fungi</taxon>
        <taxon>Dikarya</taxon>
        <taxon>Ascomycota</taxon>
        <taxon>Pezizomycotina</taxon>
        <taxon>Sordariomycetes</taxon>
        <taxon>Xylariomycetidae</taxon>
        <taxon>Xylariales</taxon>
        <taxon>Microdochiaceae</taxon>
        <taxon>Microdochium</taxon>
    </lineage>
</organism>
<proteinExistence type="predicted"/>
<accession>A0A9P8YG09</accession>
<dbReference type="EMBL" id="JAGTJQ010000002">
    <property type="protein sequence ID" value="KAH7038242.1"/>
    <property type="molecule type" value="Genomic_DNA"/>
</dbReference>
<sequence>MHSILKGPLKSLEAPHVSMTNLPESARHGQLLSHKHNEPSLEDARTCALCGLRHAQMRLWRVPALTVSRQQRPYSEKRAASAAEPYLGPGPTYRAFIASHDNKANDNFFGAYFSHSSSLLSFFSCFISRSQHNIWHRPLPWTFCFQTEHHLGRLFDHARIKR</sequence>
<name>A0A9P8YG09_9PEZI</name>
<gene>
    <name evidence="1" type="ORF">B0I36DRAFT_315854</name>
</gene>
<evidence type="ECO:0000313" key="1">
    <source>
        <dbReference type="EMBL" id="KAH7038242.1"/>
    </source>
</evidence>
<dbReference type="Proteomes" id="UP000756346">
    <property type="component" value="Unassembled WGS sequence"/>
</dbReference>
<protein>
    <submittedName>
        <fullName evidence="1">Uncharacterized protein</fullName>
    </submittedName>
</protein>
<dbReference type="GeneID" id="70182471"/>
<comment type="caution">
    <text evidence="1">The sequence shown here is derived from an EMBL/GenBank/DDBJ whole genome shotgun (WGS) entry which is preliminary data.</text>
</comment>
<evidence type="ECO:0000313" key="2">
    <source>
        <dbReference type="Proteomes" id="UP000756346"/>
    </source>
</evidence>